<evidence type="ECO:0000256" key="1">
    <source>
        <dbReference type="SAM" id="Phobius"/>
    </source>
</evidence>
<reference evidence="2 3" key="1">
    <citation type="journal article" date="2010" name="Stand. Genomic Sci.">
        <title>Complete genome sequence of Rhizobium leguminosarum bv. trifolii strain WSM1325, an effective microsymbiont of annual Mediterranean clovers.</title>
        <authorList>
            <person name="Reeve W."/>
            <person name="O'Hara G."/>
            <person name="Chain P."/>
            <person name="Ardley J."/>
            <person name="Brau L."/>
            <person name="Nandesena K."/>
            <person name="Tiwari R."/>
            <person name="Copeland A."/>
            <person name="Nolan M."/>
            <person name="Han C."/>
            <person name="Brettin T."/>
            <person name="Land M."/>
            <person name="Ovchinikova G."/>
            <person name="Ivanova N."/>
            <person name="Mavromatis K."/>
            <person name="Markowitz V."/>
            <person name="Kyrpides N."/>
            <person name="Melino V."/>
            <person name="Denton M."/>
            <person name="Yates R."/>
            <person name="Howieson J."/>
        </authorList>
    </citation>
    <scope>NUCLEOTIDE SEQUENCE [LARGE SCALE GENOMIC DNA]</scope>
    <source>
        <strain evidence="3">WSM1325</strain>
        <plasmid evidence="3">Plasmid pR132503</plasmid>
    </source>
</reference>
<sequence>MNINKKWIPFVIVILALLAVAQIALVGAGAMGWFGS</sequence>
<name>C6B8B1_RHILS</name>
<dbReference type="EMBL" id="CP001625">
    <property type="protein sequence ID" value="ACS60643.1"/>
    <property type="molecule type" value="Genomic_DNA"/>
</dbReference>
<dbReference type="HOGENOM" id="CLU_3347754_0_0_5"/>
<dbReference type="AlphaFoldDB" id="C6B8B1"/>
<protein>
    <submittedName>
        <fullName evidence="2">Uncharacterized protein</fullName>
    </submittedName>
</protein>
<keyword evidence="1" id="KW-0812">Transmembrane</keyword>
<keyword evidence="1" id="KW-1133">Transmembrane helix</keyword>
<keyword evidence="2" id="KW-0614">Plasmid</keyword>
<feature type="transmembrane region" description="Helical" evidence="1">
    <location>
        <begin position="7"/>
        <end position="34"/>
    </location>
</feature>
<dbReference type="KEGG" id="rlg:Rleg_5870"/>
<geneLocation type="plasmid" evidence="2 3">
    <name>pR132503</name>
</geneLocation>
<organism evidence="2 3">
    <name type="scientific">Rhizobium leguminosarum bv. trifolii (strain WSM1325)</name>
    <dbReference type="NCBI Taxonomy" id="395491"/>
    <lineage>
        <taxon>Bacteria</taxon>
        <taxon>Pseudomonadati</taxon>
        <taxon>Pseudomonadota</taxon>
        <taxon>Alphaproteobacteria</taxon>
        <taxon>Hyphomicrobiales</taxon>
        <taxon>Rhizobiaceae</taxon>
        <taxon>Rhizobium/Agrobacterium group</taxon>
        <taxon>Rhizobium</taxon>
    </lineage>
</organism>
<keyword evidence="1" id="KW-0472">Membrane</keyword>
<proteinExistence type="predicted"/>
<accession>C6B8B1</accession>
<evidence type="ECO:0000313" key="2">
    <source>
        <dbReference type="EMBL" id="ACS60643.1"/>
    </source>
</evidence>
<evidence type="ECO:0000313" key="3">
    <source>
        <dbReference type="Proteomes" id="UP000002256"/>
    </source>
</evidence>
<dbReference type="Proteomes" id="UP000002256">
    <property type="component" value="Plasmid pR132503"/>
</dbReference>
<gene>
    <name evidence="2" type="ordered locus">Rleg_5870</name>
</gene>